<evidence type="ECO:0000256" key="5">
    <source>
        <dbReference type="ARBA" id="ARBA00022691"/>
    </source>
</evidence>
<feature type="domain" description="RanBP2-type" evidence="18">
    <location>
        <begin position="1030"/>
        <end position="1059"/>
    </location>
</feature>
<dbReference type="InterPro" id="IPR019786">
    <property type="entry name" value="Zinc_finger_PHD-type_CS"/>
</dbReference>
<evidence type="ECO:0000259" key="18">
    <source>
        <dbReference type="PROSITE" id="PS50199"/>
    </source>
</evidence>
<feature type="domain" description="Bromo" evidence="16">
    <location>
        <begin position="1113"/>
        <end position="1185"/>
    </location>
</feature>
<dbReference type="InterPro" id="IPR011011">
    <property type="entry name" value="Znf_FYVE_PHD"/>
</dbReference>
<dbReference type="PROSITE" id="PS01358">
    <property type="entry name" value="ZF_RANBP2_1"/>
    <property type="match status" value="2"/>
</dbReference>
<feature type="region of interest" description="Disordered" evidence="15">
    <location>
        <begin position="160"/>
        <end position="216"/>
    </location>
</feature>
<dbReference type="InterPro" id="IPR001876">
    <property type="entry name" value="Znf_RanBP2"/>
</dbReference>
<dbReference type="InterPro" id="IPR001487">
    <property type="entry name" value="Bromodomain"/>
</dbReference>
<comment type="subcellular location">
    <subcellularLocation>
        <location evidence="1">Nucleus</location>
    </subcellularLocation>
</comment>
<feature type="domain" description="RanBP2-type" evidence="18">
    <location>
        <begin position="125"/>
        <end position="155"/>
    </location>
</feature>
<proteinExistence type="predicted"/>
<dbReference type="Pfam" id="PF00628">
    <property type="entry name" value="PHD"/>
    <property type="match status" value="1"/>
</dbReference>
<evidence type="ECO:0000256" key="2">
    <source>
        <dbReference type="ARBA" id="ARBA00012182"/>
    </source>
</evidence>
<comment type="catalytic activity">
    <reaction evidence="12">
        <text>L-lysyl(4)-[histone H3] + 3 S-adenosyl-L-methionine = N(6),N(6),N(6)-trimethyl-L-lysyl(4)-[histone H3] + 3 S-adenosyl-L-homocysteine + 3 H(+)</text>
        <dbReference type="Rhea" id="RHEA:60260"/>
        <dbReference type="Rhea" id="RHEA-COMP:15537"/>
        <dbReference type="Rhea" id="RHEA-COMP:15547"/>
        <dbReference type="ChEBI" id="CHEBI:15378"/>
        <dbReference type="ChEBI" id="CHEBI:29969"/>
        <dbReference type="ChEBI" id="CHEBI:57856"/>
        <dbReference type="ChEBI" id="CHEBI:59789"/>
        <dbReference type="ChEBI" id="CHEBI:61961"/>
        <dbReference type="EC" id="2.1.1.354"/>
    </reaction>
</comment>
<evidence type="ECO:0000256" key="3">
    <source>
        <dbReference type="ARBA" id="ARBA00022603"/>
    </source>
</evidence>
<dbReference type="SMART" id="SM00249">
    <property type="entry name" value="PHD"/>
    <property type="match status" value="2"/>
</dbReference>
<feature type="compositionally biased region" description="Low complexity" evidence="15">
    <location>
        <begin position="23"/>
        <end position="33"/>
    </location>
</feature>
<dbReference type="Gene3D" id="2.170.270.10">
    <property type="entry name" value="SET domain"/>
    <property type="match status" value="1"/>
</dbReference>
<dbReference type="PANTHER" id="PTHR45814">
    <property type="entry name" value="HISTONE-LYSINE N-METHYLTRANSFERASE SETD1"/>
    <property type="match status" value="1"/>
</dbReference>
<dbReference type="SUPFAM" id="SSF47370">
    <property type="entry name" value="Bromodomain"/>
    <property type="match status" value="1"/>
</dbReference>
<dbReference type="PRINTS" id="PR00503">
    <property type="entry name" value="BROMODOMAIN"/>
</dbReference>
<evidence type="ECO:0000259" key="17">
    <source>
        <dbReference type="PROSITE" id="PS50016"/>
    </source>
</evidence>
<dbReference type="GO" id="GO:0032259">
    <property type="term" value="P:methylation"/>
    <property type="evidence" value="ECO:0007669"/>
    <property type="project" value="UniProtKB-KW"/>
</dbReference>
<comment type="caution">
    <text evidence="20">The sequence shown here is derived from an EMBL/GenBank/DDBJ whole genome shotgun (WGS) entry which is preliminary data.</text>
</comment>
<dbReference type="SUPFAM" id="SSF57903">
    <property type="entry name" value="FYVE/PHD zinc finger"/>
    <property type="match status" value="1"/>
</dbReference>
<dbReference type="GO" id="GO:0008270">
    <property type="term" value="F:zinc ion binding"/>
    <property type="evidence" value="ECO:0007669"/>
    <property type="project" value="UniProtKB-KW"/>
</dbReference>
<keyword evidence="11" id="KW-0539">Nucleus</keyword>
<dbReference type="SUPFAM" id="SSF82199">
    <property type="entry name" value="SET domain"/>
    <property type="match status" value="1"/>
</dbReference>
<evidence type="ECO:0000256" key="6">
    <source>
        <dbReference type="ARBA" id="ARBA00022723"/>
    </source>
</evidence>
<dbReference type="Gene3D" id="3.30.40.10">
    <property type="entry name" value="Zinc/RING finger domain, C3HC4 (zinc finger)"/>
    <property type="match status" value="1"/>
</dbReference>
<evidence type="ECO:0000259" key="19">
    <source>
        <dbReference type="PROSITE" id="PS50280"/>
    </source>
</evidence>
<accession>A0ABD3P4W7</accession>
<feature type="domain" description="PHD-type" evidence="17">
    <location>
        <begin position="292"/>
        <end position="343"/>
    </location>
</feature>
<dbReference type="PANTHER" id="PTHR45814:SF2">
    <property type="entry name" value="HISTONE-LYSINE N-METHYLTRANSFERASE SETD1"/>
    <property type="match status" value="1"/>
</dbReference>
<dbReference type="InterPro" id="IPR013083">
    <property type="entry name" value="Znf_RING/FYVE/PHD"/>
</dbReference>
<dbReference type="Pfam" id="PF00856">
    <property type="entry name" value="SET"/>
    <property type="match status" value="1"/>
</dbReference>
<keyword evidence="4" id="KW-0808">Transferase</keyword>
<dbReference type="Gene3D" id="1.20.920.10">
    <property type="entry name" value="Bromodomain-like"/>
    <property type="match status" value="1"/>
</dbReference>
<evidence type="ECO:0000256" key="11">
    <source>
        <dbReference type="ARBA" id="ARBA00023242"/>
    </source>
</evidence>
<dbReference type="PROSITE" id="PS50016">
    <property type="entry name" value="ZF_PHD_2"/>
    <property type="match status" value="1"/>
</dbReference>
<dbReference type="Proteomes" id="UP001530315">
    <property type="component" value="Unassembled WGS sequence"/>
</dbReference>
<dbReference type="InterPro" id="IPR046341">
    <property type="entry name" value="SET_dom_sf"/>
</dbReference>
<feature type="compositionally biased region" description="Basic residues" evidence="15">
    <location>
        <begin position="449"/>
        <end position="461"/>
    </location>
</feature>
<dbReference type="SMART" id="SM00297">
    <property type="entry name" value="BROMO"/>
    <property type="match status" value="1"/>
</dbReference>
<reference evidence="20 21" key="1">
    <citation type="submission" date="2024-10" db="EMBL/GenBank/DDBJ databases">
        <title>Updated reference genomes for cyclostephanoid diatoms.</title>
        <authorList>
            <person name="Roberts W.R."/>
            <person name="Alverson A.J."/>
        </authorList>
    </citation>
    <scope>NUCLEOTIDE SEQUENCE [LARGE SCALE GENOMIC DNA]</scope>
    <source>
        <strain evidence="20 21">AJA276-08</strain>
    </source>
</reference>
<keyword evidence="9" id="KW-0156">Chromatin regulator</keyword>
<dbReference type="GO" id="GO:0140999">
    <property type="term" value="F:histone H3K4 trimethyltransferase activity"/>
    <property type="evidence" value="ECO:0007669"/>
    <property type="project" value="UniProtKB-EC"/>
</dbReference>
<feature type="region of interest" description="Disordered" evidence="15">
    <location>
        <begin position="1"/>
        <end position="34"/>
    </location>
</feature>
<keyword evidence="6" id="KW-0479">Metal-binding</keyword>
<evidence type="ECO:0000256" key="8">
    <source>
        <dbReference type="ARBA" id="ARBA00022833"/>
    </source>
</evidence>
<dbReference type="InterPro" id="IPR036427">
    <property type="entry name" value="Bromodomain-like_sf"/>
</dbReference>
<evidence type="ECO:0000259" key="16">
    <source>
        <dbReference type="PROSITE" id="PS50014"/>
    </source>
</evidence>
<dbReference type="PROSITE" id="PS50280">
    <property type="entry name" value="SET"/>
    <property type="match status" value="1"/>
</dbReference>
<dbReference type="InterPro" id="IPR019787">
    <property type="entry name" value="Znf_PHD-finger"/>
</dbReference>
<evidence type="ECO:0000256" key="14">
    <source>
        <dbReference type="PROSITE-ProRule" id="PRU00322"/>
    </source>
</evidence>
<dbReference type="PROSITE" id="PS01359">
    <property type="entry name" value="ZF_PHD_1"/>
    <property type="match status" value="1"/>
</dbReference>
<dbReference type="InterPro" id="IPR001965">
    <property type="entry name" value="Znf_PHD"/>
</dbReference>
<evidence type="ECO:0000313" key="21">
    <source>
        <dbReference type="Proteomes" id="UP001530315"/>
    </source>
</evidence>
<keyword evidence="8" id="KW-0862">Zinc</keyword>
<gene>
    <name evidence="20" type="ORF">ACHAW5_004006</name>
</gene>
<feature type="region of interest" description="Disordered" evidence="15">
    <location>
        <begin position="237"/>
        <end position="263"/>
    </location>
</feature>
<dbReference type="SMART" id="SM00317">
    <property type="entry name" value="SET"/>
    <property type="match status" value="1"/>
</dbReference>
<dbReference type="Pfam" id="PF00439">
    <property type="entry name" value="Bromodomain"/>
    <property type="match status" value="1"/>
</dbReference>
<protein>
    <recommendedName>
        <fullName evidence="2">[histone H3]-lysine(4) N-trimethyltransferase</fullName>
        <ecNumber evidence="2">2.1.1.354</ecNumber>
    </recommendedName>
</protein>
<keyword evidence="21" id="KW-1185">Reference proteome</keyword>
<evidence type="ECO:0000256" key="1">
    <source>
        <dbReference type="ARBA" id="ARBA00004123"/>
    </source>
</evidence>
<feature type="region of interest" description="Disordered" evidence="15">
    <location>
        <begin position="441"/>
        <end position="475"/>
    </location>
</feature>
<dbReference type="InterPro" id="IPR044570">
    <property type="entry name" value="Set1-like"/>
</dbReference>
<dbReference type="CDD" id="cd04369">
    <property type="entry name" value="Bromodomain"/>
    <property type="match status" value="1"/>
</dbReference>
<keyword evidence="7 14" id="KW-0863">Zinc-finger</keyword>
<evidence type="ECO:0000256" key="13">
    <source>
        <dbReference type="PROSITE-ProRule" id="PRU00035"/>
    </source>
</evidence>
<feature type="compositionally biased region" description="Acidic residues" evidence="15">
    <location>
        <begin position="172"/>
        <end position="181"/>
    </location>
</feature>
<evidence type="ECO:0000256" key="12">
    <source>
        <dbReference type="ARBA" id="ARBA00047571"/>
    </source>
</evidence>
<evidence type="ECO:0000256" key="15">
    <source>
        <dbReference type="SAM" id="MobiDB-lite"/>
    </source>
</evidence>
<sequence length="1584" mass="175799">MPPPRRSLPVRSRAPDSSGRLPGGTAAAAGTTTVEVQVDRRLTNMDATWVLGQRWGSEREGGMPKRGDVTNGDTCQQEDTFLSHDKIRVLVAALANGKKVTVNIKLGNTEYLAPSQESRLSKDLQESKPWLCHTCKRTNLSTKKRCRYCQSWRGGKRKKSAEGVKKSVALSNEEEEEEEVNEAPKKTFPPPSSEKDDGQEEDPDLSMGARLPKRNRTNLYSSLSPAVIQATAKARAEAYAANPPSPQLASRSHKRKQSYDKKDDYVHHPAIAADIVTGGTVLNEFVGNDGNLFYCLICLGVGEVVCCDGCPHVFHPRCLPAGPSKTSLEDDDDPWFCHECWENGKATKPVYPTKRQRKVKERCSECGRKETKGHPCVPCPKRNCDNFFHLLCPSEDGDDALIEDSPQRSLCTSCKAVSRDKNGSYLQYGQRKLRQDYGAQRELLSSGRGRGRGGRGGKVSRRMSSSAERKKRLRDSDEYGLVTIRGSNRSHSSGFQSPYVDIDEDDDDVAYVEKPISSTPAFFFFLLHNRSVIEKSLSRMSPFFRGMAKGLARNEKVAQEGAVIWIGLSQKERSEWVNVSMKDFEQRIVAWKEKETIEAMIHSMDDNDTEAQRNFDPKNESNLLPESGAHIASPFSRMNQLNKVKSHPVKVSARKNGNPILLELLYDVRFRPLPLVDTSRTKEDLAQRKVRVAVQQFTAQGPVETSLGDDCMGCTRGWSHFCSVVKRPLPGSEHRAKLQPPVSSLTATRIGLGLKINLPREEDETQNTANEEKDVVGVSDICPNYQPRDSFSLSTPSLRLDDTVTFIEIATAMMHSQAEIFGSRVGGPHCQLESNDSSPGKSKALARGLLPLRGRKKTPLDEKSDPDGFDLDTSTALEGEIIRQYKCGRCGIVQSNQLECNNCQKAQIITQMAKRSNCDSSSVAGNFLKMSSSGDNPNYGDGFVKPMCVMLGRSNLNDINTSGRKKHRDGLSIVGLSLTKESWTPNVILPPKPKPLPTAKQLGLYPRAASDSGGSNSVGCHDAGNCPKNDEASWQCVRCSHKNDELIARCLSCQGWKGGRRESGKSIMPRSCSSKVGDAEISHDRHALALKHKYDANELSRKCLVIACCGVLAGMVRRDPMRLFAEPVPSDVKEYHQMIQDPIDFSTMRKKILSSEYTSLGSFIGDARRLCINACVFNSADSLYAKTANDIYNAVEIMHDRAKKWIAIIKNAHASSFIANESGKDEGGIDMFKDVKLMWPGAAELFQNGDWLKKLSTSDFTRTRENEVAYYGSLAIQRAAIAAKSSLATASSDLSGARQPVVKRTHIQDELLRKRVDDAVALHIGPIELKDEPDWREIQLLQLLKRVQKRRIEGRMSSESGCARCDGVKTSDETNKVVTLLRSKFKRTVDATRTRVAASRLPQSTGLASRNAREMNAEESIVAGTPPESIDRVATESMVSVRGSRIHGWGLFADRSFQKGEVVAEYIGEYVSDAVADLREKRYAKQRMQDYQFRVDGSLVIDATLRGGYARFINHNCTPNCESKIVNGAPPNEHLKRVLIISQRNINASEELTYDYNFPLEMNLDLGTLPSNTFYWCSQGETML</sequence>
<organism evidence="20 21">
    <name type="scientific">Stephanodiscus triporus</name>
    <dbReference type="NCBI Taxonomy" id="2934178"/>
    <lineage>
        <taxon>Eukaryota</taxon>
        <taxon>Sar</taxon>
        <taxon>Stramenopiles</taxon>
        <taxon>Ochrophyta</taxon>
        <taxon>Bacillariophyta</taxon>
        <taxon>Coscinodiscophyceae</taxon>
        <taxon>Thalassiosirophycidae</taxon>
        <taxon>Stephanodiscales</taxon>
        <taxon>Stephanodiscaceae</taxon>
        <taxon>Stephanodiscus</taxon>
    </lineage>
</organism>
<name>A0ABD3P4W7_9STRA</name>
<dbReference type="InterPro" id="IPR001214">
    <property type="entry name" value="SET_dom"/>
</dbReference>
<dbReference type="EMBL" id="JALLAZ020000997">
    <property type="protein sequence ID" value="KAL3782876.1"/>
    <property type="molecule type" value="Genomic_DNA"/>
</dbReference>
<keyword evidence="3" id="KW-0489">Methyltransferase</keyword>
<dbReference type="PROSITE" id="PS50014">
    <property type="entry name" value="BROMODOMAIN_2"/>
    <property type="match status" value="1"/>
</dbReference>
<dbReference type="EC" id="2.1.1.354" evidence="2"/>
<evidence type="ECO:0000256" key="4">
    <source>
        <dbReference type="ARBA" id="ARBA00022679"/>
    </source>
</evidence>
<evidence type="ECO:0000256" key="7">
    <source>
        <dbReference type="ARBA" id="ARBA00022771"/>
    </source>
</evidence>
<evidence type="ECO:0000313" key="20">
    <source>
        <dbReference type="EMBL" id="KAL3782876.1"/>
    </source>
</evidence>
<evidence type="ECO:0000256" key="10">
    <source>
        <dbReference type="ARBA" id="ARBA00023117"/>
    </source>
</evidence>
<feature type="domain" description="SET" evidence="19">
    <location>
        <begin position="1436"/>
        <end position="1557"/>
    </location>
</feature>
<dbReference type="GO" id="GO:0005634">
    <property type="term" value="C:nucleus"/>
    <property type="evidence" value="ECO:0007669"/>
    <property type="project" value="UniProtKB-SubCell"/>
</dbReference>
<evidence type="ECO:0000256" key="9">
    <source>
        <dbReference type="ARBA" id="ARBA00022853"/>
    </source>
</evidence>
<dbReference type="PROSITE" id="PS50199">
    <property type="entry name" value="ZF_RANBP2_2"/>
    <property type="match status" value="2"/>
</dbReference>
<keyword evidence="5" id="KW-0949">S-adenosyl-L-methionine</keyword>
<keyword evidence="10 13" id="KW-0103">Bromodomain</keyword>